<feature type="chain" id="PRO_5024277516" evidence="2">
    <location>
        <begin position="33"/>
        <end position="126"/>
    </location>
</feature>
<keyword evidence="4" id="KW-1185">Reference proteome</keyword>
<organism evidence="3 4">
    <name type="scientific">Carpinus fangiana</name>
    <dbReference type="NCBI Taxonomy" id="176857"/>
    <lineage>
        <taxon>Eukaryota</taxon>
        <taxon>Viridiplantae</taxon>
        <taxon>Streptophyta</taxon>
        <taxon>Embryophyta</taxon>
        <taxon>Tracheophyta</taxon>
        <taxon>Spermatophyta</taxon>
        <taxon>Magnoliopsida</taxon>
        <taxon>eudicotyledons</taxon>
        <taxon>Gunneridae</taxon>
        <taxon>Pentapetalae</taxon>
        <taxon>rosids</taxon>
        <taxon>fabids</taxon>
        <taxon>Fagales</taxon>
        <taxon>Betulaceae</taxon>
        <taxon>Carpinus</taxon>
    </lineage>
</organism>
<keyword evidence="2" id="KW-0732">Signal</keyword>
<dbReference type="OrthoDB" id="1532484at2759"/>
<accession>A0A5N6QZQ3</accession>
<name>A0A5N6QZQ3_9ROSI</name>
<feature type="signal peptide" evidence="2">
    <location>
        <begin position="1"/>
        <end position="32"/>
    </location>
</feature>
<dbReference type="Proteomes" id="UP000327013">
    <property type="component" value="Chromosome 3"/>
</dbReference>
<gene>
    <name evidence="3" type="ORF">FH972_007675</name>
</gene>
<evidence type="ECO:0000256" key="1">
    <source>
        <dbReference type="SAM" id="MobiDB-lite"/>
    </source>
</evidence>
<reference evidence="3 4" key="1">
    <citation type="submission" date="2019-06" db="EMBL/GenBank/DDBJ databases">
        <title>A chromosomal-level reference genome of Carpinus fangiana (Coryloideae, Betulaceae).</title>
        <authorList>
            <person name="Yang X."/>
            <person name="Wang Z."/>
            <person name="Zhang L."/>
            <person name="Hao G."/>
            <person name="Liu J."/>
            <person name="Yang Y."/>
        </authorList>
    </citation>
    <scope>NUCLEOTIDE SEQUENCE [LARGE SCALE GENOMIC DNA]</scope>
    <source>
        <strain evidence="3">Cfa_2016G</strain>
        <tissue evidence="3">Leaf</tissue>
    </source>
</reference>
<protein>
    <submittedName>
        <fullName evidence="3">Uncharacterized protein</fullName>
    </submittedName>
</protein>
<evidence type="ECO:0000313" key="4">
    <source>
        <dbReference type="Proteomes" id="UP000327013"/>
    </source>
</evidence>
<sequence>MLVETAKRKRAPFLALLLVMVMILLHTSDCEATSSIMKGNASSPYHARVDEAADYWMFDSEITRMLADKNTVTGKTGNPGTLAFLCGRGKPYTGVPCSPQPNPPPRKPENCASKGKGGSTYNRSCL</sequence>
<evidence type="ECO:0000256" key="2">
    <source>
        <dbReference type="SAM" id="SignalP"/>
    </source>
</evidence>
<proteinExistence type="predicted"/>
<dbReference type="AlphaFoldDB" id="A0A5N6QZQ3"/>
<dbReference type="EMBL" id="CM017323">
    <property type="protein sequence ID" value="KAE8021814.1"/>
    <property type="molecule type" value="Genomic_DNA"/>
</dbReference>
<evidence type="ECO:0000313" key="3">
    <source>
        <dbReference type="EMBL" id="KAE8021814.1"/>
    </source>
</evidence>
<feature type="region of interest" description="Disordered" evidence="1">
    <location>
        <begin position="95"/>
        <end position="126"/>
    </location>
</feature>